<evidence type="ECO:0000313" key="1">
    <source>
        <dbReference type="EMBL" id="GFM96965.1"/>
    </source>
</evidence>
<evidence type="ECO:0000313" key="2">
    <source>
        <dbReference type="Proteomes" id="UP000498980"/>
    </source>
</evidence>
<dbReference type="EMBL" id="BLWC01000001">
    <property type="protein sequence ID" value="GFM96965.1"/>
    <property type="molecule type" value="Genomic_DNA"/>
</dbReference>
<protein>
    <submittedName>
        <fullName evidence="1">Uncharacterized protein</fullName>
    </submittedName>
</protein>
<organism evidence="1 2">
    <name type="scientific">Streptomyces fulvorobeus</name>
    <dbReference type="NCBI Taxonomy" id="284028"/>
    <lineage>
        <taxon>Bacteria</taxon>
        <taxon>Bacillati</taxon>
        <taxon>Actinomycetota</taxon>
        <taxon>Actinomycetes</taxon>
        <taxon>Kitasatosporales</taxon>
        <taxon>Streptomycetaceae</taxon>
        <taxon>Streptomyces</taxon>
    </lineage>
</organism>
<keyword evidence="2" id="KW-1185">Reference proteome</keyword>
<name>A0A7J0C372_9ACTN</name>
<gene>
    <name evidence="1" type="ORF">Sfulv_17760</name>
</gene>
<proteinExistence type="predicted"/>
<accession>A0A7J0C372</accession>
<sequence length="103" mass="11713">MLVQGGQEAVWRTPNRSRFERERAGCSGVETRTFVRCFCIVAGGTRHRFRFESHPPHQEPQEKPSDLRKRGLGGVLRVVCASSTFDSADRITDAGYVYLRPHH</sequence>
<dbReference type="Proteomes" id="UP000498980">
    <property type="component" value="Unassembled WGS sequence"/>
</dbReference>
<reference evidence="1 2" key="1">
    <citation type="submission" date="2020-05" db="EMBL/GenBank/DDBJ databases">
        <title>Whole genome shotgun sequence of Streptomyces fulvorobeus NBRC 15897.</title>
        <authorList>
            <person name="Komaki H."/>
            <person name="Tamura T."/>
        </authorList>
    </citation>
    <scope>NUCLEOTIDE SEQUENCE [LARGE SCALE GENOMIC DNA]</scope>
    <source>
        <strain evidence="1 2">NBRC 15897</strain>
    </source>
</reference>
<comment type="caution">
    <text evidence="1">The sequence shown here is derived from an EMBL/GenBank/DDBJ whole genome shotgun (WGS) entry which is preliminary data.</text>
</comment>
<dbReference type="AlphaFoldDB" id="A0A7J0C372"/>